<keyword evidence="4" id="KW-1185">Reference proteome</keyword>
<gene>
    <name evidence="3" type="ORF">ACFQ2E_06850</name>
</gene>
<protein>
    <submittedName>
        <fullName evidence="3">Hpt domain-containing protein</fullName>
    </submittedName>
</protein>
<name>A0ABW3RBN0_9FLAO</name>
<dbReference type="RefSeq" id="WP_311938100.1">
    <property type="nucleotide sequence ID" value="NZ_JAVSCK010000002.1"/>
</dbReference>
<accession>A0ABW3RBN0</accession>
<evidence type="ECO:0000313" key="3">
    <source>
        <dbReference type="EMBL" id="MFD1162127.1"/>
    </source>
</evidence>
<feature type="modified residue" description="Phosphohistidine" evidence="1">
    <location>
        <position position="56"/>
    </location>
</feature>
<evidence type="ECO:0000256" key="1">
    <source>
        <dbReference type="PROSITE-ProRule" id="PRU00110"/>
    </source>
</evidence>
<dbReference type="Proteomes" id="UP001597163">
    <property type="component" value="Unassembled WGS sequence"/>
</dbReference>
<evidence type="ECO:0000259" key="2">
    <source>
        <dbReference type="PROSITE" id="PS50894"/>
    </source>
</evidence>
<dbReference type="InterPro" id="IPR008207">
    <property type="entry name" value="Sig_transdc_His_kin_Hpt_dom"/>
</dbReference>
<dbReference type="PROSITE" id="PS50894">
    <property type="entry name" value="HPT"/>
    <property type="match status" value="1"/>
</dbReference>
<proteinExistence type="predicted"/>
<feature type="domain" description="HPt" evidence="2">
    <location>
        <begin position="17"/>
        <end position="110"/>
    </location>
</feature>
<evidence type="ECO:0000313" key="4">
    <source>
        <dbReference type="Proteomes" id="UP001597163"/>
    </source>
</evidence>
<dbReference type="Gene3D" id="1.20.120.160">
    <property type="entry name" value="HPT domain"/>
    <property type="match status" value="1"/>
</dbReference>
<reference evidence="4" key="1">
    <citation type="journal article" date="2019" name="Int. J. Syst. Evol. Microbiol.">
        <title>The Global Catalogue of Microorganisms (GCM) 10K type strain sequencing project: providing services to taxonomists for standard genome sequencing and annotation.</title>
        <authorList>
            <consortium name="The Broad Institute Genomics Platform"/>
            <consortium name="The Broad Institute Genome Sequencing Center for Infectious Disease"/>
            <person name="Wu L."/>
            <person name="Ma J."/>
        </authorList>
    </citation>
    <scope>NUCLEOTIDE SEQUENCE [LARGE SCALE GENOMIC DNA]</scope>
    <source>
        <strain evidence="4">CCUG 63246</strain>
    </source>
</reference>
<comment type="caution">
    <text evidence="3">The sequence shown here is derived from an EMBL/GenBank/DDBJ whole genome shotgun (WGS) entry which is preliminary data.</text>
</comment>
<keyword evidence="1" id="KW-0597">Phosphoprotein</keyword>
<dbReference type="EMBL" id="JBHTLJ010000002">
    <property type="protein sequence ID" value="MFD1162127.1"/>
    <property type="molecule type" value="Genomic_DNA"/>
</dbReference>
<dbReference type="InterPro" id="IPR036641">
    <property type="entry name" value="HPT_dom_sf"/>
</dbReference>
<dbReference type="SUPFAM" id="SSF47226">
    <property type="entry name" value="Histidine-containing phosphotransfer domain, HPT domain"/>
    <property type="match status" value="1"/>
</dbReference>
<organism evidence="3 4">
    <name type="scientific">Hwangdonia seohaensis</name>
    <dbReference type="NCBI Taxonomy" id="1240727"/>
    <lineage>
        <taxon>Bacteria</taxon>
        <taxon>Pseudomonadati</taxon>
        <taxon>Bacteroidota</taxon>
        <taxon>Flavobacteriia</taxon>
        <taxon>Flavobacteriales</taxon>
        <taxon>Flavobacteriaceae</taxon>
        <taxon>Hwangdonia</taxon>
    </lineage>
</organism>
<dbReference type="Pfam" id="PF01627">
    <property type="entry name" value="Hpt"/>
    <property type="match status" value="1"/>
</dbReference>
<sequence>MEQHYKLYRVRELADNDEDFVKTLAETFLEEVSEDAERLKNAVAEKDYQEAYQAAHKMKPTVDLFELGILDDLIEVQDWGKFTKTDMDITEKLNIVITAVDKALVEIKSDFKL</sequence>